<evidence type="ECO:0000256" key="2">
    <source>
        <dbReference type="ARBA" id="ARBA00022801"/>
    </source>
</evidence>
<dbReference type="SUPFAM" id="SSF53098">
    <property type="entry name" value="Ribonuclease H-like"/>
    <property type="match status" value="1"/>
</dbReference>
<dbReference type="GO" id="GO:0008408">
    <property type="term" value="F:3'-5' exonuclease activity"/>
    <property type="evidence" value="ECO:0007669"/>
    <property type="project" value="TreeGrafter"/>
</dbReference>
<dbReference type="PANTHER" id="PTHR30231">
    <property type="entry name" value="DNA POLYMERASE III SUBUNIT EPSILON"/>
    <property type="match status" value="1"/>
</dbReference>
<feature type="domain" description="Exonuclease" evidence="5">
    <location>
        <begin position="3"/>
        <end position="166"/>
    </location>
</feature>
<keyword evidence="4" id="KW-0472">Membrane</keyword>
<dbReference type="Gene3D" id="3.30.420.10">
    <property type="entry name" value="Ribonuclease H-like superfamily/Ribonuclease H"/>
    <property type="match status" value="1"/>
</dbReference>
<evidence type="ECO:0000256" key="4">
    <source>
        <dbReference type="SAM" id="Phobius"/>
    </source>
</evidence>
<dbReference type="Pfam" id="PF00929">
    <property type="entry name" value="RNase_T"/>
    <property type="match status" value="1"/>
</dbReference>
<dbReference type="GO" id="GO:0003676">
    <property type="term" value="F:nucleic acid binding"/>
    <property type="evidence" value="ECO:0007669"/>
    <property type="project" value="InterPro"/>
</dbReference>
<dbReference type="PANTHER" id="PTHR30231:SF4">
    <property type="entry name" value="PROTEIN NEN2"/>
    <property type="match status" value="1"/>
</dbReference>
<dbReference type="InterPro" id="IPR012337">
    <property type="entry name" value="RNaseH-like_sf"/>
</dbReference>
<evidence type="ECO:0000259" key="5">
    <source>
        <dbReference type="SMART" id="SM00479"/>
    </source>
</evidence>
<dbReference type="SMART" id="SM00479">
    <property type="entry name" value="EXOIII"/>
    <property type="match status" value="1"/>
</dbReference>
<dbReference type="EMBL" id="OK040790">
    <property type="protein sequence ID" value="UDL16010.1"/>
    <property type="molecule type" value="Genomic_DNA"/>
</dbReference>
<feature type="transmembrane region" description="Helical" evidence="4">
    <location>
        <begin position="206"/>
        <end position="226"/>
    </location>
</feature>
<evidence type="ECO:0000256" key="3">
    <source>
        <dbReference type="ARBA" id="ARBA00022839"/>
    </source>
</evidence>
<evidence type="ECO:0000313" key="6">
    <source>
        <dbReference type="EMBL" id="UDL16010.1"/>
    </source>
</evidence>
<proteinExistence type="predicted"/>
<accession>A0AAE8Y7C6</accession>
<name>A0AAE8Y7C6_9CAUD</name>
<keyword evidence="3" id="KW-0269">Exonuclease</keyword>
<keyword evidence="7" id="KW-1185">Reference proteome</keyword>
<dbReference type="KEGG" id="vg:80019901"/>
<evidence type="ECO:0000256" key="1">
    <source>
        <dbReference type="ARBA" id="ARBA00022722"/>
    </source>
</evidence>
<dbReference type="RefSeq" id="YP_010755250.1">
    <property type="nucleotide sequence ID" value="NC_073468.1"/>
</dbReference>
<organism evidence="6 7">
    <name type="scientific">Microbacterium phage Pumpernickel</name>
    <dbReference type="NCBI Taxonomy" id="2885983"/>
    <lineage>
        <taxon>Viruses</taxon>
        <taxon>Duplodnaviria</taxon>
        <taxon>Heunggongvirae</taxon>
        <taxon>Uroviricota</taxon>
        <taxon>Caudoviricetes</taxon>
        <taxon>Pumpernickelvirus</taxon>
        <taxon>Pumpernickelvirus pumpernickel</taxon>
    </lineage>
</organism>
<gene>
    <name evidence="6" type="primary">260</name>
    <name evidence="6" type="ORF">SEA_PUMPERNICKEL_260</name>
</gene>
<keyword evidence="2" id="KW-0378">Hydrolase</keyword>
<protein>
    <submittedName>
        <fullName evidence="6">DnaQ-like DNA polymerase III subunit</fullName>
    </submittedName>
</protein>
<dbReference type="Proteomes" id="UP000827768">
    <property type="component" value="Segment"/>
</dbReference>
<sequence>MTDYVGIDFETANGTPGSICSFGAAWVGDDGAIRTHEIITRLHPDAGVQENTWIHGITSAETLFGEDFAEVQDWLREAYNAGVVLVAHSAFDRTAYVAACRLHGFEPLEFDWVDSLKTSRRVYGLPSNKLSVVAEHLGIEFEHHRADEDARVALEIFLRDGDPKLDALGASGKRKQPRTVEAVTEPLTAEYPVVAGKGRAKIDWRYVLSVGMAGGMVGAALLAVILKVTGVVG</sequence>
<dbReference type="GeneID" id="80019901"/>
<dbReference type="InterPro" id="IPR013520">
    <property type="entry name" value="Ribonucl_H"/>
</dbReference>
<dbReference type="InterPro" id="IPR036397">
    <property type="entry name" value="RNaseH_sf"/>
</dbReference>
<keyword evidence="4" id="KW-1133">Transmembrane helix</keyword>
<reference evidence="6" key="1">
    <citation type="submission" date="2021-09" db="EMBL/GenBank/DDBJ databases">
        <authorList>
            <person name="Andersen S.H."/>
            <person name="Beall E.A."/>
            <person name="Cappelle B."/>
            <person name="Falteisek K.J."/>
            <person name="Fenske B.A."/>
            <person name="Gansluckner N.W."/>
            <person name="Gilbertson S.M."/>
            <person name="Krings K.J."/>
            <person name="Mobeck M."/>
            <person name="Odeku J.O."/>
            <person name="Poncelet M.E."/>
            <person name="Rohr J.R."/>
            <person name="Rolands L."/>
            <person name="Whipple C.D."/>
            <person name="Whipple E.M."/>
            <person name="Spring A.M."/>
            <person name="Klyczek K."/>
            <person name="Garlena R.A."/>
            <person name="Russell D.A."/>
            <person name="Pope W.H."/>
            <person name="Jacobs-Sera D."/>
            <person name="Hatfull G.F."/>
        </authorList>
    </citation>
    <scope>NUCLEOTIDE SEQUENCE</scope>
</reference>
<evidence type="ECO:0000313" key="7">
    <source>
        <dbReference type="Proteomes" id="UP000827768"/>
    </source>
</evidence>
<keyword evidence="4" id="KW-0812">Transmembrane</keyword>
<keyword evidence="1" id="KW-0540">Nuclease</keyword>